<keyword evidence="3" id="KW-1185">Reference proteome</keyword>
<reference evidence="2 3" key="1">
    <citation type="submission" date="2017-12" db="EMBL/GenBank/DDBJ databases">
        <title>Characterization of six clinical isolates of Enterochimera gen. nov., a novel genus of the Yersiniaciae family and the three species Enterochimera arupensis sp. nov., Enterochimera coloradensis sp. nov, and Enterochimera californica sp. nov.</title>
        <authorList>
            <person name="Rossi A."/>
            <person name="Fisher M."/>
        </authorList>
    </citation>
    <scope>NUCLEOTIDE SEQUENCE [LARGE SCALE GENOMIC DNA]</scope>
    <source>
        <strain evidence="3">2015-Iso6</strain>
    </source>
</reference>
<feature type="transmembrane region" description="Helical" evidence="1">
    <location>
        <begin position="51"/>
        <end position="70"/>
    </location>
</feature>
<feature type="transmembrane region" description="Helical" evidence="1">
    <location>
        <begin position="20"/>
        <end position="39"/>
    </location>
</feature>
<protein>
    <submittedName>
        <fullName evidence="2">Uncharacterized protein</fullName>
    </submittedName>
</protein>
<keyword evidence="1" id="KW-0472">Membrane</keyword>
<comment type="caution">
    <text evidence="2">The sequence shown here is derived from an EMBL/GenBank/DDBJ whole genome shotgun (WGS) entry which is preliminary data.</text>
</comment>
<accession>A0A2N5EEE6</accession>
<feature type="transmembrane region" description="Helical" evidence="1">
    <location>
        <begin position="90"/>
        <end position="110"/>
    </location>
</feature>
<evidence type="ECO:0000313" key="2">
    <source>
        <dbReference type="EMBL" id="PLR40901.1"/>
    </source>
</evidence>
<sequence length="195" mass="22823">MHYLKKKTFKRRFLSKEKLFVYLITTILITFMMYLSWAIKISRSTILFSSFPQLTWILTISALGGLPFAWRACCRRPIGETPKYIFQTYFSGFSLFLLLSLNAFEVYVYLFPDKIISYVTDYDVTFPGPPRGRSGRCKAGLLIKDLHTSRWIELCSSKEALKISDKRKQGMDGMWITTKVNELGTYIVKYEFTYK</sequence>
<organism evidence="2 3">
    <name type="scientific">Chimaeribacter californicus</name>
    <dbReference type="NCBI Taxonomy" id="2060067"/>
    <lineage>
        <taxon>Bacteria</taxon>
        <taxon>Pseudomonadati</taxon>
        <taxon>Pseudomonadota</taxon>
        <taxon>Gammaproteobacteria</taxon>
        <taxon>Enterobacterales</taxon>
        <taxon>Yersiniaceae</taxon>
        <taxon>Chimaeribacter</taxon>
    </lineage>
</organism>
<evidence type="ECO:0000313" key="3">
    <source>
        <dbReference type="Proteomes" id="UP000234240"/>
    </source>
</evidence>
<evidence type="ECO:0000256" key="1">
    <source>
        <dbReference type="SAM" id="Phobius"/>
    </source>
</evidence>
<gene>
    <name evidence="2" type="ORF">CYR55_06195</name>
</gene>
<proteinExistence type="predicted"/>
<dbReference type="Proteomes" id="UP000234240">
    <property type="component" value="Unassembled WGS sequence"/>
</dbReference>
<keyword evidence="1" id="KW-0812">Transmembrane</keyword>
<name>A0A2N5EEE6_9GAMM</name>
<keyword evidence="1" id="KW-1133">Transmembrane helix</keyword>
<dbReference type="EMBL" id="PJZF01000003">
    <property type="protein sequence ID" value="PLR40901.1"/>
    <property type="molecule type" value="Genomic_DNA"/>
</dbReference>
<dbReference type="OrthoDB" id="6884671at2"/>
<dbReference type="AlphaFoldDB" id="A0A2N5EEE6"/>